<evidence type="ECO:0000256" key="3">
    <source>
        <dbReference type="PIRSR" id="PIRSR006615-2"/>
    </source>
</evidence>
<feature type="binding site" evidence="2">
    <location>
        <position position="266"/>
    </location>
    <ligand>
        <name>Zn(2+)</name>
        <dbReference type="ChEBI" id="CHEBI:29105"/>
        <note>catalytic</note>
    </ligand>
</feature>
<dbReference type="PRINTS" id="PR00998">
    <property type="entry name" value="CRBOXYPTASET"/>
</dbReference>
<keyword evidence="2" id="KW-0862">Zinc</keyword>
<comment type="caution">
    <text evidence="4">The sequence shown here is derived from an EMBL/GenBank/DDBJ whole genome shotgun (WGS) entry which is preliminary data.</text>
</comment>
<feature type="binding site" evidence="2">
    <location>
        <position position="296"/>
    </location>
    <ligand>
        <name>Zn(2+)</name>
        <dbReference type="ChEBI" id="CHEBI:29105"/>
        <note>catalytic</note>
    </ligand>
</feature>
<dbReference type="PIRSF" id="PIRSF006615">
    <property type="entry name" value="Zn_crbxpep_Taq"/>
    <property type="match status" value="1"/>
</dbReference>
<accession>A0A7J4IT79</accession>
<evidence type="ECO:0000256" key="1">
    <source>
        <dbReference type="PIRNR" id="PIRNR006615"/>
    </source>
</evidence>
<comment type="similarity">
    <text evidence="1">Belongs to the peptidase M32 family.</text>
</comment>
<comment type="catalytic activity">
    <reaction evidence="1">
        <text>Release of a C-terminal amino acid with broad specificity, except for -Pro.</text>
        <dbReference type="EC" id="3.4.17.19"/>
    </reaction>
</comment>
<reference evidence="5" key="1">
    <citation type="journal article" date="2020" name="bioRxiv">
        <title>A rank-normalized archaeal taxonomy based on genome phylogeny resolves widespread incomplete and uneven classifications.</title>
        <authorList>
            <person name="Rinke C."/>
            <person name="Chuvochina M."/>
            <person name="Mussig A.J."/>
            <person name="Chaumeil P.-A."/>
            <person name="Waite D.W."/>
            <person name="Whitman W.B."/>
            <person name="Parks D.H."/>
            <person name="Hugenholtz P."/>
        </authorList>
    </citation>
    <scope>NUCLEOTIDE SEQUENCE [LARGE SCALE GENOMIC DNA]</scope>
</reference>
<dbReference type="PROSITE" id="PS52034">
    <property type="entry name" value="PEPTIDASE_M32"/>
    <property type="match status" value="1"/>
</dbReference>
<feature type="binding site" evidence="2">
    <location>
        <position position="270"/>
    </location>
    <ligand>
        <name>Zn(2+)</name>
        <dbReference type="ChEBI" id="CHEBI:29105"/>
        <note>catalytic</note>
    </ligand>
</feature>
<dbReference type="PANTHER" id="PTHR34217">
    <property type="entry name" value="METAL-DEPENDENT CARBOXYPEPTIDASE"/>
    <property type="match status" value="1"/>
</dbReference>
<gene>
    <name evidence="4" type="ORF">HA237_04805</name>
</gene>
<evidence type="ECO:0000313" key="4">
    <source>
        <dbReference type="EMBL" id="HIH08662.1"/>
    </source>
</evidence>
<dbReference type="GO" id="GO:0046872">
    <property type="term" value="F:metal ion binding"/>
    <property type="evidence" value="ECO:0007669"/>
    <property type="project" value="UniProtKB-KW"/>
</dbReference>
<dbReference type="EC" id="3.4.17.19" evidence="1"/>
<evidence type="ECO:0000256" key="2">
    <source>
        <dbReference type="PIRSR" id="PIRSR006615-1"/>
    </source>
</evidence>
<keyword evidence="1" id="KW-0482">Metalloprotease</keyword>
<keyword evidence="1" id="KW-0645">Protease</keyword>
<organism evidence="4 5">
    <name type="scientific">Candidatus Iainarchaeum sp</name>
    <dbReference type="NCBI Taxonomy" id="3101447"/>
    <lineage>
        <taxon>Archaea</taxon>
        <taxon>Candidatus Iainarchaeota</taxon>
        <taxon>Candidatus Iainarchaeia</taxon>
        <taxon>Candidatus Iainarchaeales</taxon>
        <taxon>Candidatus Iainarchaeaceae</taxon>
        <taxon>Candidatus Iainarchaeum</taxon>
    </lineage>
</organism>
<dbReference type="Pfam" id="PF02074">
    <property type="entry name" value="Peptidase_M32"/>
    <property type="match status" value="1"/>
</dbReference>
<dbReference type="GO" id="GO:0006508">
    <property type="term" value="P:proteolysis"/>
    <property type="evidence" value="ECO:0007669"/>
    <property type="project" value="UniProtKB-UniRule"/>
</dbReference>
<comment type="function">
    <text evidence="1">Broad specificity carboxypetidase that releases amino acids sequentially from the C-terminus, including neutral, aromatic, polar and basic residues.</text>
</comment>
<dbReference type="Gene3D" id="1.10.1370.30">
    <property type="match status" value="1"/>
</dbReference>
<keyword evidence="1" id="KW-0378">Hydrolase</keyword>
<proteinExistence type="inferred from homology"/>
<keyword evidence="1 2" id="KW-0479">Metal-binding</keyword>
<evidence type="ECO:0000313" key="5">
    <source>
        <dbReference type="Proteomes" id="UP000577419"/>
    </source>
</evidence>
<name>A0A7J4IT79_9ARCH</name>
<comment type="cofactor">
    <cofactor evidence="2">
        <name>Zn(2+)</name>
        <dbReference type="ChEBI" id="CHEBI:29105"/>
    </cofactor>
    <text evidence="2">Binds 1 zinc ion per subunit.</text>
</comment>
<dbReference type="SUPFAM" id="SSF55486">
    <property type="entry name" value="Metalloproteases ('zincins'), catalytic domain"/>
    <property type="match status" value="1"/>
</dbReference>
<keyword evidence="1 4" id="KW-0121">Carboxypeptidase</keyword>
<dbReference type="CDD" id="cd06460">
    <property type="entry name" value="M32_Taq"/>
    <property type="match status" value="1"/>
</dbReference>
<dbReference type="GO" id="GO:0004181">
    <property type="term" value="F:metallocarboxypeptidase activity"/>
    <property type="evidence" value="ECO:0007669"/>
    <property type="project" value="UniProtKB-UniRule"/>
</dbReference>
<dbReference type="PANTHER" id="PTHR34217:SF1">
    <property type="entry name" value="CARBOXYPEPTIDASE 1"/>
    <property type="match status" value="1"/>
</dbReference>
<dbReference type="AlphaFoldDB" id="A0A7J4IT79"/>
<dbReference type="EMBL" id="DUFG01000022">
    <property type="protein sequence ID" value="HIH08662.1"/>
    <property type="molecule type" value="Genomic_DNA"/>
</dbReference>
<dbReference type="Proteomes" id="UP000577419">
    <property type="component" value="Unassembled WGS sequence"/>
</dbReference>
<dbReference type="InterPro" id="IPR001333">
    <property type="entry name" value="Peptidase_M32_Taq"/>
</dbReference>
<sequence length="503" mass="58709">MKKDLEFVLQQQKEIMLLAGTGALLEWDRETYMPKQGIMNRAEQAAIVSRLVHEKVVSEKFYGALKRLVKPRTLRKLSAMHQFIVKRAFKDVRKARKLPPEFVAEMARTTALANHAWVEAKQKNRFRLFAPHLKKIVELKRRQAKLIGLEGHPYNSLLDGFEEGMTVEKLRKTFSYLKAELLKLLEEIKQSKKFREQGKKLFRKKFPVEKQKKLCRLAYGLILPAAESRLDVSAHPFTTTIGRHDVRITTRYHEENPFFSLSATVHESGHALYELQLPKQFEHTFIFDAPSLGVHESQSLFWENMVLMNEGFWDYFYQRFCKEVREELKGLSRKEVLEKLNEVKPSFIRVDADEVTYPLHVILRFELELGLIEGKIKVNDLPKLWNRKMKQYLGITPGKDSEGVLQDTHWSIGHIGYFPTYALGAIYAVQLYKRLLKEMPSARKQIANGNFEPVKGWLHKKVHCHGRKFTAEEIIWKATGKNLDSEGFVSYLREKYSKIYGLK</sequence>
<protein>
    <recommendedName>
        <fullName evidence="1">Metal-dependent carboxypeptidase</fullName>
        <ecNumber evidence="1">3.4.17.19</ecNumber>
    </recommendedName>
</protein>
<feature type="active site" description="Proton donor/acceptor" evidence="3">
    <location>
        <position position="267"/>
    </location>
</feature>